<feature type="compositionally biased region" description="Basic and acidic residues" evidence="1">
    <location>
        <begin position="152"/>
        <end position="168"/>
    </location>
</feature>
<organism evidence="2 3">
    <name type="scientific">Forsythia ovata</name>
    <dbReference type="NCBI Taxonomy" id="205694"/>
    <lineage>
        <taxon>Eukaryota</taxon>
        <taxon>Viridiplantae</taxon>
        <taxon>Streptophyta</taxon>
        <taxon>Embryophyta</taxon>
        <taxon>Tracheophyta</taxon>
        <taxon>Spermatophyta</taxon>
        <taxon>Magnoliopsida</taxon>
        <taxon>eudicotyledons</taxon>
        <taxon>Gunneridae</taxon>
        <taxon>Pentapetalae</taxon>
        <taxon>asterids</taxon>
        <taxon>lamiids</taxon>
        <taxon>Lamiales</taxon>
        <taxon>Oleaceae</taxon>
        <taxon>Forsythieae</taxon>
        <taxon>Forsythia</taxon>
    </lineage>
</organism>
<reference evidence="3" key="1">
    <citation type="submission" date="2024-07" db="EMBL/GenBank/DDBJ databases">
        <title>Two chromosome-level genome assemblies of Korean endemic species Abeliophyllum distichum and Forsythia ovata (Oleaceae).</title>
        <authorList>
            <person name="Jang H."/>
        </authorList>
    </citation>
    <scope>NUCLEOTIDE SEQUENCE [LARGE SCALE GENOMIC DNA]</scope>
</reference>
<protein>
    <submittedName>
        <fullName evidence="2">Protein embryo defective</fullName>
    </submittedName>
</protein>
<feature type="region of interest" description="Disordered" evidence="1">
    <location>
        <begin position="152"/>
        <end position="173"/>
    </location>
</feature>
<accession>A0ABD1UD12</accession>
<dbReference type="PANTHER" id="PTHR35311:SF1">
    <property type="entry name" value="PROTEIN EMBRYO DEFECTIVE 1674"/>
    <property type="match status" value="1"/>
</dbReference>
<comment type="caution">
    <text evidence="2">The sequence shown here is derived from an EMBL/GenBank/DDBJ whole genome shotgun (WGS) entry which is preliminary data.</text>
</comment>
<proteinExistence type="predicted"/>
<dbReference type="Proteomes" id="UP001604277">
    <property type="component" value="Unassembled WGS sequence"/>
</dbReference>
<gene>
    <name evidence="2" type="ORF">Fot_26803</name>
</gene>
<dbReference type="PANTHER" id="PTHR35311">
    <property type="entry name" value="KINETOCHORE-ASSOCIATED PROTEIN KNL-2 HOMOLOG"/>
    <property type="match status" value="1"/>
</dbReference>
<dbReference type="InterPro" id="IPR053090">
    <property type="entry name" value="Centromere_KNL-2_homolog"/>
</dbReference>
<keyword evidence="3" id="KW-1185">Reference proteome</keyword>
<dbReference type="EMBL" id="JBFOLJ010000007">
    <property type="protein sequence ID" value="KAL2522880.1"/>
    <property type="molecule type" value="Genomic_DNA"/>
</dbReference>
<evidence type="ECO:0000313" key="2">
    <source>
        <dbReference type="EMBL" id="KAL2522880.1"/>
    </source>
</evidence>
<dbReference type="AlphaFoldDB" id="A0ABD1UD12"/>
<name>A0ABD1UD12_9LAMI</name>
<sequence>MESVSEMHTRALNELKVDVMKLSKKIDNVIYDIGALRCFVTFVCNHFVFGFPYYWEEFAGLSFDEEPTSFDFSKEISGSNGNKTSSPDSSKSSLPVALDYLPVTVIRDLFMIAPGECGGSILRKNILDDILQTYGGNATDEAPLNCKNMKAEQKRRSNSDVIDAEPRTKKNKRNTVVDCGLRGIGPLTRSRTRMKQ</sequence>
<evidence type="ECO:0000256" key="1">
    <source>
        <dbReference type="SAM" id="MobiDB-lite"/>
    </source>
</evidence>
<evidence type="ECO:0000313" key="3">
    <source>
        <dbReference type="Proteomes" id="UP001604277"/>
    </source>
</evidence>